<gene>
    <name evidence="4" type="ORF">JOF53_000797</name>
</gene>
<feature type="domain" description="Carbamoyltransferase" evidence="2">
    <location>
        <begin position="82"/>
        <end position="318"/>
    </location>
</feature>
<evidence type="ECO:0000259" key="3">
    <source>
        <dbReference type="Pfam" id="PF16861"/>
    </source>
</evidence>
<dbReference type="EMBL" id="JAGIOO010000001">
    <property type="protein sequence ID" value="MBP2471925.1"/>
    <property type="molecule type" value="Genomic_DNA"/>
</dbReference>
<dbReference type="PANTHER" id="PTHR34847">
    <property type="entry name" value="NODULATION PROTEIN U"/>
    <property type="match status" value="1"/>
</dbReference>
<dbReference type="InterPro" id="IPR003696">
    <property type="entry name" value="Carbtransf_dom"/>
</dbReference>
<keyword evidence="5" id="KW-1185">Reference proteome</keyword>
<dbReference type="InterPro" id="IPR031730">
    <property type="entry name" value="Carbam_trans_C"/>
</dbReference>
<accession>A0ABS5A8A0</accession>
<dbReference type="SUPFAM" id="SSF53067">
    <property type="entry name" value="Actin-like ATPase domain"/>
    <property type="match status" value="1"/>
</dbReference>
<organism evidence="4 5">
    <name type="scientific">Crossiella equi</name>
    <dbReference type="NCBI Taxonomy" id="130796"/>
    <lineage>
        <taxon>Bacteria</taxon>
        <taxon>Bacillati</taxon>
        <taxon>Actinomycetota</taxon>
        <taxon>Actinomycetes</taxon>
        <taxon>Pseudonocardiales</taxon>
        <taxon>Pseudonocardiaceae</taxon>
        <taxon>Crossiella</taxon>
    </lineage>
</organism>
<proteinExistence type="inferred from homology"/>
<dbReference type="InterPro" id="IPR051338">
    <property type="entry name" value="NodU/CmcH_Carbamoyltrnsfr"/>
</dbReference>
<dbReference type="GO" id="GO:0016740">
    <property type="term" value="F:transferase activity"/>
    <property type="evidence" value="ECO:0007669"/>
    <property type="project" value="UniProtKB-KW"/>
</dbReference>
<feature type="domain" description="Carbamoyltransferase C-terminal" evidence="3">
    <location>
        <begin position="369"/>
        <end position="537"/>
    </location>
</feature>
<dbReference type="Pfam" id="PF16861">
    <property type="entry name" value="Carbam_trans_C"/>
    <property type="match status" value="1"/>
</dbReference>
<evidence type="ECO:0000256" key="1">
    <source>
        <dbReference type="ARBA" id="ARBA00006129"/>
    </source>
</evidence>
<dbReference type="InterPro" id="IPR038152">
    <property type="entry name" value="Carbam_trans_C_sf"/>
</dbReference>
<dbReference type="Gene3D" id="3.90.870.20">
    <property type="entry name" value="Carbamoyltransferase, C-terminal domain"/>
    <property type="match status" value="1"/>
</dbReference>
<reference evidence="4 5" key="1">
    <citation type="submission" date="2021-03" db="EMBL/GenBank/DDBJ databases">
        <title>Sequencing the genomes of 1000 actinobacteria strains.</title>
        <authorList>
            <person name="Klenk H.-P."/>
        </authorList>
    </citation>
    <scope>NUCLEOTIDE SEQUENCE [LARGE SCALE GENOMIC DNA]</scope>
    <source>
        <strain evidence="4 5">DSM 44580</strain>
    </source>
</reference>
<dbReference type="CDD" id="cd24098">
    <property type="entry name" value="ASKHA_NBD_TobZ_N"/>
    <property type="match status" value="1"/>
</dbReference>
<dbReference type="PANTHER" id="PTHR34847:SF1">
    <property type="entry name" value="NODULATION PROTEIN U"/>
    <property type="match status" value="1"/>
</dbReference>
<dbReference type="Proteomes" id="UP001519363">
    <property type="component" value="Unassembled WGS sequence"/>
</dbReference>
<evidence type="ECO:0000313" key="4">
    <source>
        <dbReference type="EMBL" id="MBP2471925.1"/>
    </source>
</evidence>
<keyword evidence="4" id="KW-0808">Transferase</keyword>
<dbReference type="Gene3D" id="3.30.420.40">
    <property type="match status" value="2"/>
</dbReference>
<dbReference type="InterPro" id="IPR043129">
    <property type="entry name" value="ATPase_NBD"/>
</dbReference>
<dbReference type="RefSeq" id="WP_158103321.1">
    <property type="nucleotide sequence ID" value="NZ_JAGIOO010000001.1"/>
</dbReference>
<comment type="similarity">
    <text evidence="1">Belongs to the NodU/CmcH family.</text>
</comment>
<dbReference type="EC" id="2.1.3.-" evidence="4"/>
<name>A0ABS5A8A0_9PSEU</name>
<dbReference type="Pfam" id="PF02543">
    <property type="entry name" value="Carbam_trans_N"/>
    <property type="match status" value="1"/>
</dbReference>
<sequence length="537" mass="58979">MIVLGIGGSTHDFSACALVDGRVRVAVEEERLSRIKHHSLDRLQVADMALRSVQYCLTEIGATLADVDLVVANDLVMRAALRSLPEVRKVNHHLSHAALVSYLSPHEEQAVLVVDGFGSMADGRAETVSYFEHGPDRRPHLVHRETGRVRRHDQDRPFSWKNFDFVENSLGELYSFVTQGIGFALHDEGKTMGLAPCGTTRLVEEFLRIAEVGATGGVRFDEAAREELGKLMAAERAAEDSWAVRADLARGVQAVLEESLLRRVADLRERTGKQALAVGGGVFLNSVVNARIRREGPFEGFFLHGATGDSGTAIGAALLGYHQETGQLPERGDLVYTGREYGREEVLAALRAVPGLTWTEGEDVCARAAAVLARGGVVGWFQGRAEFGPRALGNRSILADPSRPGMKDRINSVVKHREGYRPFAPAVLAERQSEVLDTAEPSWYMCVNADVREAFRDRFTAASHVDGSARYQSVTPERNARFHELITRFEALTGVPGLLNTSFNDSEPIVETPADAIACFRHSEIDALVLNEFFVER</sequence>
<evidence type="ECO:0000313" key="5">
    <source>
        <dbReference type="Proteomes" id="UP001519363"/>
    </source>
</evidence>
<protein>
    <submittedName>
        <fullName evidence="4">Carbamoyltransferase</fullName>
        <ecNumber evidence="4">2.1.3.-</ecNumber>
    </submittedName>
</protein>
<comment type="caution">
    <text evidence="4">The sequence shown here is derived from an EMBL/GenBank/DDBJ whole genome shotgun (WGS) entry which is preliminary data.</text>
</comment>
<evidence type="ECO:0000259" key="2">
    <source>
        <dbReference type="Pfam" id="PF02543"/>
    </source>
</evidence>